<feature type="domain" description="DUF4461" evidence="1">
    <location>
        <begin position="220"/>
        <end position="496"/>
    </location>
</feature>
<dbReference type="InterPro" id="IPR027989">
    <property type="entry name" value="DUF4461"/>
</dbReference>
<organism evidence="2 3">
    <name type="scientific">Discostella pseudostelligera</name>
    <dbReference type="NCBI Taxonomy" id="259834"/>
    <lineage>
        <taxon>Eukaryota</taxon>
        <taxon>Sar</taxon>
        <taxon>Stramenopiles</taxon>
        <taxon>Ochrophyta</taxon>
        <taxon>Bacillariophyta</taxon>
        <taxon>Coscinodiscophyceae</taxon>
        <taxon>Thalassiosirophycidae</taxon>
        <taxon>Stephanodiscales</taxon>
        <taxon>Stephanodiscaceae</taxon>
        <taxon>Discostella</taxon>
    </lineage>
</organism>
<protein>
    <recommendedName>
        <fullName evidence="1">DUF4461 domain-containing protein</fullName>
    </recommendedName>
</protein>
<gene>
    <name evidence="2" type="ORF">ACHAWU_005703</name>
</gene>
<evidence type="ECO:0000259" key="1">
    <source>
        <dbReference type="Pfam" id="PF14688"/>
    </source>
</evidence>
<dbReference type="AlphaFoldDB" id="A0ABD3MWH7"/>
<dbReference type="EMBL" id="JALLBG020000087">
    <property type="protein sequence ID" value="KAL3766311.1"/>
    <property type="molecule type" value="Genomic_DNA"/>
</dbReference>
<proteinExistence type="predicted"/>
<keyword evidence="3" id="KW-1185">Reference proteome</keyword>
<sequence length="497" mass="55546">MGSTRGALAGKTSLYVSRLRRAFLLQVHPDRFRSHSDAVRKQQANLVQDRMAEYDFLAYTSSSRVSNVSKFDSIEKVSSYDTYPFWVEKKDGIIAKFAIDLNNTSPHQILERMAEAIDFASPPSSSSESPLSEKLLFPHRPPTHRSNAFKNEVDHFIWMNGWGSHTYSPSSMNRDVLHFLKNMDFDQIKQRKLSRIDATASALVARRAFKFLAIDGTGLGWSSSSLAICLSRLTSLHEEHHSRLQINSFYPFRLLLSSDEFRRKVDLFAGTIRLNPASTALQWLDTLASVSDEDVSMVKIYQHDLMRNISEVENALGLRVVKGHTCDPEEYHRCIEQLGFESNGNSNNGDGKALLSVSKQNVVVIESNLDCRQGKLRKDGSIAIGSGMNLNEIRTTIASLARRSNENISIEVENQKRYLASADQFMYVFGVEKVGKVSSMVTYEQMSECLSVLLNKDEALKSMLRGYLAGQSIGIAGDGHLCHLGDDGSIIIPANCS</sequence>
<name>A0ABD3MWH7_9STRA</name>
<evidence type="ECO:0000313" key="2">
    <source>
        <dbReference type="EMBL" id="KAL3766311.1"/>
    </source>
</evidence>
<comment type="caution">
    <text evidence="2">The sequence shown here is derived from an EMBL/GenBank/DDBJ whole genome shotgun (WGS) entry which is preliminary data.</text>
</comment>
<accession>A0ABD3MWH7</accession>
<evidence type="ECO:0000313" key="3">
    <source>
        <dbReference type="Proteomes" id="UP001530293"/>
    </source>
</evidence>
<dbReference type="Proteomes" id="UP001530293">
    <property type="component" value="Unassembled WGS sequence"/>
</dbReference>
<dbReference type="Pfam" id="PF14688">
    <property type="entry name" value="DUF4461"/>
    <property type="match status" value="1"/>
</dbReference>
<reference evidence="2 3" key="1">
    <citation type="submission" date="2024-10" db="EMBL/GenBank/DDBJ databases">
        <title>Updated reference genomes for cyclostephanoid diatoms.</title>
        <authorList>
            <person name="Roberts W.R."/>
            <person name="Alverson A.J."/>
        </authorList>
    </citation>
    <scope>NUCLEOTIDE SEQUENCE [LARGE SCALE GENOMIC DNA]</scope>
    <source>
        <strain evidence="2 3">AJA232-27</strain>
    </source>
</reference>